<dbReference type="Proteomes" id="UP000036403">
    <property type="component" value="Unassembled WGS sequence"/>
</dbReference>
<sequence length="121" mass="13172">MVQVYRSGTDRKIEVADGEQILKVTFSPDVEFVQDKPSKATISLFKTGKNHALEAELLAAVEGEGNTEKEALLKAIQNLIAKAQKGEKEDFAKNLEVLKGKVIAEGLGFAKSRYVPPSQLA</sequence>
<reference evidence="1 2" key="1">
    <citation type="submission" date="2015-04" db="EMBL/GenBank/DDBJ databases">
        <title>Lasius niger genome sequencing.</title>
        <authorList>
            <person name="Konorov E.A."/>
            <person name="Nikitin M.A."/>
            <person name="Kirill M.V."/>
            <person name="Chang P."/>
        </authorList>
    </citation>
    <scope>NUCLEOTIDE SEQUENCE [LARGE SCALE GENOMIC DNA]</scope>
    <source>
        <tissue evidence="1">Whole</tissue>
    </source>
</reference>
<organism evidence="1 2">
    <name type="scientific">Lasius niger</name>
    <name type="common">Black garden ant</name>
    <dbReference type="NCBI Taxonomy" id="67767"/>
    <lineage>
        <taxon>Eukaryota</taxon>
        <taxon>Metazoa</taxon>
        <taxon>Ecdysozoa</taxon>
        <taxon>Arthropoda</taxon>
        <taxon>Hexapoda</taxon>
        <taxon>Insecta</taxon>
        <taxon>Pterygota</taxon>
        <taxon>Neoptera</taxon>
        <taxon>Endopterygota</taxon>
        <taxon>Hymenoptera</taxon>
        <taxon>Apocrita</taxon>
        <taxon>Aculeata</taxon>
        <taxon>Formicoidea</taxon>
        <taxon>Formicidae</taxon>
        <taxon>Formicinae</taxon>
        <taxon>Lasius</taxon>
        <taxon>Lasius</taxon>
    </lineage>
</organism>
<evidence type="ECO:0000313" key="2">
    <source>
        <dbReference type="Proteomes" id="UP000036403"/>
    </source>
</evidence>
<keyword evidence="2" id="KW-1185">Reference proteome</keyword>
<comment type="caution">
    <text evidence="1">The sequence shown here is derived from an EMBL/GenBank/DDBJ whole genome shotgun (WGS) entry which is preliminary data.</text>
</comment>
<gene>
    <name evidence="1" type="ORF">RF55_10063</name>
</gene>
<evidence type="ECO:0000313" key="1">
    <source>
        <dbReference type="EMBL" id="KMQ90201.1"/>
    </source>
</evidence>
<dbReference type="AlphaFoldDB" id="A0A0J7KJ19"/>
<name>A0A0J7KJ19_LASNI</name>
<protein>
    <submittedName>
        <fullName evidence="1">Uncharacterized protein</fullName>
    </submittedName>
</protein>
<accession>A0A0J7KJ19</accession>
<dbReference type="PaxDb" id="67767-A0A0J7KJ19"/>
<proteinExistence type="predicted"/>
<dbReference type="EMBL" id="LBMM01006915">
    <property type="protein sequence ID" value="KMQ90201.1"/>
    <property type="molecule type" value="Genomic_DNA"/>
</dbReference>